<protein>
    <recommendedName>
        <fullName evidence="1">Cytochrome c oxidase subunit 1</fullName>
        <ecNumber evidence="1">7.1.1.9</ecNumber>
    </recommendedName>
</protein>
<dbReference type="STRING" id="3708.A0A078HXT5"/>
<keyword evidence="6" id="KW-1185">Reference proteome</keyword>
<keyword evidence="1" id="KW-0999">Mitochondrion inner membrane</keyword>
<dbReference type="EC" id="7.1.1.9" evidence="1"/>
<dbReference type="PANTHER" id="PTHR10422">
    <property type="entry name" value="CYTOCHROME C OXIDASE SUBUNIT 1"/>
    <property type="match status" value="1"/>
</dbReference>
<dbReference type="UniPathway" id="UPA00705"/>
<comment type="catalytic activity">
    <reaction evidence="1">
        <text>4 Fe(II)-[cytochrome c] + O2 + 8 H(+)(in) = 4 Fe(III)-[cytochrome c] + 2 H2O + 4 H(+)(out)</text>
        <dbReference type="Rhea" id="RHEA:11436"/>
        <dbReference type="Rhea" id="RHEA-COMP:10350"/>
        <dbReference type="Rhea" id="RHEA-COMP:14399"/>
        <dbReference type="ChEBI" id="CHEBI:15377"/>
        <dbReference type="ChEBI" id="CHEBI:15378"/>
        <dbReference type="ChEBI" id="CHEBI:15379"/>
        <dbReference type="ChEBI" id="CHEBI:29033"/>
        <dbReference type="ChEBI" id="CHEBI:29034"/>
        <dbReference type="EC" id="7.1.1.9"/>
    </reaction>
</comment>
<dbReference type="GO" id="GO:0020037">
    <property type="term" value="F:heme binding"/>
    <property type="evidence" value="ECO:0007669"/>
    <property type="project" value="InterPro"/>
</dbReference>
<dbReference type="Proteomes" id="UP001295469">
    <property type="component" value="Chromosome C04"/>
</dbReference>
<dbReference type="PANTHER" id="PTHR10422:SF18">
    <property type="entry name" value="CYTOCHROME C OXIDASE SUBUNIT 1"/>
    <property type="match status" value="1"/>
</dbReference>
<dbReference type="SUPFAM" id="SSF81442">
    <property type="entry name" value="Cytochrome c oxidase subunit I-like"/>
    <property type="match status" value="1"/>
</dbReference>
<dbReference type="InterPro" id="IPR000883">
    <property type="entry name" value="Cyt_C_Oxase_1"/>
</dbReference>
<dbReference type="AlphaFoldDB" id="A0A078HXT5"/>
<dbReference type="EMBL" id="LK032531">
    <property type="protein sequence ID" value="CDY42682.1"/>
    <property type="molecule type" value="Genomic_DNA"/>
</dbReference>
<comment type="function">
    <text evidence="1">Component of the cytochrome c oxidase, the last enzyme in the mitochondrial electron transport chain which drives oxidative phosphorylation. The respiratory chain contains 3 multisubunit complexes succinate dehydrogenase (complex II, CII), ubiquinol-cytochrome c oxidoreductase (cytochrome b-c1 complex, complex III, CIII) and cytochrome c oxidase (complex IV, CIV), that cooperate to transfer electrons derived from NADH and succinate to molecular oxygen, creating an electrochemical gradient over the inner membrane that drives transmembrane transport and the ATP synthase. Cytochrome c oxidase is the component of the respiratory chain that catalyzes the reduction of oxygen to water. Electrons originating from reduced cytochrome c in the intermembrane space (IMS) are transferred via the dinuclear copper A center (CU(A)) of subunit 2 and heme A of subunit 1 to the active site in subunit 1, a binuclear center (BNC) formed by heme A3 and copper B (CU(B)). The BNC reduces molecular oxygen to 2 water molecules using 4 electrons from cytochrome c in the IMS and 4 protons from the mitochondrial matrix.</text>
</comment>
<dbReference type="PRINTS" id="PR01165">
    <property type="entry name" value="CYCOXIDASEI"/>
</dbReference>
<keyword evidence="1" id="KW-0186">Copper</keyword>
<organism evidence="5 6">
    <name type="scientific">Brassica napus</name>
    <name type="common">Rape</name>
    <dbReference type="NCBI Taxonomy" id="3708"/>
    <lineage>
        <taxon>Eukaryota</taxon>
        <taxon>Viridiplantae</taxon>
        <taxon>Streptophyta</taxon>
        <taxon>Embryophyta</taxon>
        <taxon>Tracheophyta</taxon>
        <taxon>Spermatophyta</taxon>
        <taxon>Magnoliopsida</taxon>
        <taxon>eudicotyledons</taxon>
        <taxon>Gunneridae</taxon>
        <taxon>Pentapetalae</taxon>
        <taxon>rosids</taxon>
        <taxon>malvids</taxon>
        <taxon>Brassicales</taxon>
        <taxon>Brassicaceae</taxon>
        <taxon>Brassiceae</taxon>
        <taxon>Brassica</taxon>
    </lineage>
</organism>
<dbReference type="GO" id="GO:0046872">
    <property type="term" value="F:metal ion binding"/>
    <property type="evidence" value="ECO:0007669"/>
    <property type="project" value="UniProtKB-KW"/>
</dbReference>
<dbReference type="Gene3D" id="1.20.210.10">
    <property type="entry name" value="Cytochrome c oxidase-like, subunit I domain"/>
    <property type="match status" value="1"/>
</dbReference>
<feature type="domain" description="Cytochrome oxidase subunit I profile" evidence="3">
    <location>
        <begin position="1"/>
        <end position="73"/>
    </location>
</feature>
<accession>A0A078HXT5</accession>
<keyword evidence="2" id="KW-1133">Transmembrane helix</keyword>
<keyword evidence="1" id="KW-0496">Mitochondrion</keyword>
<dbReference type="Proteomes" id="UP000028999">
    <property type="component" value="Unassembled WGS sequence"/>
</dbReference>
<gene>
    <name evidence="5" type="primary">BnaC04g22240D</name>
    <name evidence="4" type="ORF">DARMORV10_C04P32420.1</name>
    <name evidence="5" type="ORF">GSBRNA2T00075206001</name>
</gene>
<reference evidence="5" key="2">
    <citation type="submission" date="2014-06" db="EMBL/GenBank/DDBJ databases">
        <authorList>
            <person name="Genoscope - CEA"/>
        </authorList>
    </citation>
    <scope>NUCLEOTIDE SEQUENCE</scope>
</reference>
<keyword evidence="1 2" id="KW-0812">Transmembrane</keyword>
<keyword evidence="1" id="KW-0679">Respiratory chain</keyword>
<feature type="transmembrane region" description="Helical" evidence="2">
    <location>
        <begin position="54"/>
        <end position="71"/>
    </location>
</feature>
<comment type="similarity">
    <text evidence="1">Belongs to the heme-copper respiratory oxidase family.</text>
</comment>
<evidence type="ECO:0000256" key="2">
    <source>
        <dbReference type="SAM" id="Phobius"/>
    </source>
</evidence>
<keyword evidence="1" id="KW-0479">Metal-binding</keyword>
<reference evidence="5 6" key="1">
    <citation type="journal article" date="2014" name="Science">
        <title>Plant genetics. Early allopolyploid evolution in the post-Neolithic Brassica napus oilseed genome.</title>
        <authorList>
            <person name="Chalhoub B."/>
            <person name="Denoeud F."/>
            <person name="Liu S."/>
            <person name="Parkin I.A."/>
            <person name="Tang H."/>
            <person name="Wang X."/>
            <person name="Chiquet J."/>
            <person name="Belcram H."/>
            <person name="Tong C."/>
            <person name="Samans B."/>
            <person name="Correa M."/>
            <person name="Da Silva C."/>
            <person name="Just J."/>
            <person name="Falentin C."/>
            <person name="Koh C.S."/>
            <person name="Le Clainche I."/>
            <person name="Bernard M."/>
            <person name="Bento P."/>
            <person name="Noel B."/>
            <person name="Labadie K."/>
            <person name="Alberti A."/>
            <person name="Charles M."/>
            <person name="Arnaud D."/>
            <person name="Guo H."/>
            <person name="Daviaud C."/>
            <person name="Alamery S."/>
            <person name="Jabbari K."/>
            <person name="Zhao M."/>
            <person name="Edger P.P."/>
            <person name="Chelaifa H."/>
            <person name="Tack D."/>
            <person name="Lassalle G."/>
            <person name="Mestiri I."/>
            <person name="Schnel N."/>
            <person name="Le Paslier M.C."/>
            <person name="Fan G."/>
            <person name="Renault V."/>
            <person name="Bayer P.E."/>
            <person name="Golicz A.A."/>
            <person name="Manoli S."/>
            <person name="Lee T.H."/>
            <person name="Thi V.H."/>
            <person name="Chalabi S."/>
            <person name="Hu Q."/>
            <person name="Fan C."/>
            <person name="Tollenaere R."/>
            <person name="Lu Y."/>
            <person name="Battail C."/>
            <person name="Shen J."/>
            <person name="Sidebottom C.H."/>
            <person name="Wang X."/>
            <person name="Canaguier A."/>
            <person name="Chauveau A."/>
            <person name="Berard A."/>
            <person name="Deniot G."/>
            <person name="Guan M."/>
            <person name="Liu Z."/>
            <person name="Sun F."/>
            <person name="Lim Y.P."/>
            <person name="Lyons E."/>
            <person name="Town C.D."/>
            <person name="Bancroft I."/>
            <person name="Wang X."/>
            <person name="Meng J."/>
            <person name="Ma J."/>
            <person name="Pires J.C."/>
            <person name="King G.J."/>
            <person name="Brunel D."/>
            <person name="Delourme R."/>
            <person name="Renard M."/>
            <person name="Aury J.M."/>
            <person name="Adams K.L."/>
            <person name="Batley J."/>
            <person name="Snowdon R.J."/>
            <person name="Tost J."/>
            <person name="Edwards D."/>
            <person name="Zhou Y."/>
            <person name="Hua W."/>
            <person name="Sharpe A.G."/>
            <person name="Paterson A.H."/>
            <person name="Guan C."/>
            <person name="Wincker P."/>
        </authorList>
    </citation>
    <scope>NUCLEOTIDE SEQUENCE [LARGE SCALE GENOMIC DNA]</scope>
    <source>
        <strain evidence="6">cv. Darmor-bzh</strain>
    </source>
</reference>
<dbReference type="InterPro" id="IPR036927">
    <property type="entry name" value="Cyt_c_oxase-like_su1_sf"/>
</dbReference>
<evidence type="ECO:0000313" key="5">
    <source>
        <dbReference type="EMBL" id="CDY42682.1"/>
    </source>
</evidence>
<keyword evidence="1" id="KW-0813">Transport</keyword>
<comment type="subcellular location">
    <subcellularLocation>
        <location evidence="1">Mitochondrion inner membrane</location>
        <topology evidence="1">Multi-pass membrane protein</topology>
    </subcellularLocation>
</comment>
<evidence type="ECO:0000313" key="6">
    <source>
        <dbReference type="Proteomes" id="UP000028999"/>
    </source>
</evidence>
<evidence type="ECO:0000256" key="1">
    <source>
        <dbReference type="RuleBase" id="RU000369"/>
    </source>
</evidence>
<dbReference type="GO" id="GO:0005743">
    <property type="term" value="C:mitochondrial inner membrane"/>
    <property type="evidence" value="ECO:0007669"/>
    <property type="project" value="UniProtKB-SubCell"/>
</dbReference>
<keyword evidence="1 2" id="KW-0472">Membrane</keyword>
<dbReference type="EMBL" id="HG994368">
    <property type="protein sequence ID" value="CAF1845708.1"/>
    <property type="molecule type" value="Genomic_DNA"/>
</dbReference>
<reference evidence="4" key="3">
    <citation type="submission" date="2021-01" db="EMBL/GenBank/DDBJ databases">
        <authorList>
            <consortium name="Genoscope - CEA"/>
            <person name="William W."/>
        </authorList>
    </citation>
    <scope>NUCLEOTIDE SEQUENCE</scope>
</reference>
<dbReference type="PROSITE" id="PS50855">
    <property type="entry name" value="COX1"/>
    <property type="match status" value="1"/>
</dbReference>
<keyword evidence="1" id="KW-0408">Iron</keyword>
<dbReference type="InterPro" id="IPR023616">
    <property type="entry name" value="Cyt_c_oxase-like_su1_dom"/>
</dbReference>
<dbReference type="PaxDb" id="3708-A0A078HXT5"/>
<dbReference type="GO" id="GO:0004129">
    <property type="term" value="F:cytochrome-c oxidase activity"/>
    <property type="evidence" value="ECO:0007669"/>
    <property type="project" value="UniProtKB-EC"/>
</dbReference>
<feature type="transmembrane region" description="Helical" evidence="2">
    <location>
        <begin position="16"/>
        <end position="34"/>
    </location>
</feature>
<keyword evidence="1" id="KW-0349">Heme</keyword>
<keyword evidence="1" id="KW-0249">Electron transport</keyword>
<proteinExistence type="inferred from homology"/>
<comment type="pathway">
    <text evidence="1">Energy metabolism; oxidative phosphorylation.</text>
</comment>
<evidence type="ECO:0000313" key="4">
    <source>
        <dbReference type="EMBL" id="CAF1845708.1"/>
    </source>
</evidence>
<dbReference type="GO" id="GO:0006119">
    <property type="term" value="P:oxidative phosphorylation"/>
    <property type="evidence" value="ECO:0007669"/>
    <property type="project" value="UniProtKB-UniPathway"/>
</dbReference>
<sequence>MKNLVRWLFSTNHKDIGTLYFIFDVIAGVMGIHASQNLRTYSFPPQILGGNHQLYNVLITFHAFLMIFLWLRR</sequence>
<name>A0A078HXT5_BRANA</name>
<dbReference type="Gramene" id="CDY42682">
    <property type="protein sequence ID" value="CDY42682"/>
    <property type="gene ID" value="GSBRNA2T00075206001"/>
</dbReference>
<evidence type="ECO:0000259" key="3">
    <source>
        <dbReference type="PROSITE" id="PS50855"/>
    </source>
</evidence>